<organism evidence="2 3">
    <name type="scientific">Trichoderma cornu-damae</name>
    <dbReference type="NCBI Taxonomy" id="654480"/>
    <lineage>
        <taxon>Eukaryota</taxon>
        <taxon>Fungi</taxon>
        <taxon>Dikarya</taxon>
        <taxon>Ascomycota</taxon>
        <taxon>Pezizomycotina</taxon>
        <taxon>Sordariomycetes</taxon>
        <taxon>Hypocreomycetidae</taxon>
        <taxon>Hypocreales</taxon>
        <taxon>Hypocreaceae</taxon>
        <taxon>Trichoderma</taxon>
    </lineage>
</organism>
<evidence type="ECO:0000313" key="3">
    <source>
        <dbReference type="Proteomes" id="UP000827724"/>
    </source>
</evidence>
<dbReference type="EMBL" id="JAIWOZ010000002">
    <property type="protein sequence ID" value="KAH6609301.1"/>
    <property type="molecule type" value="Genomic_DNA"/>
</dbReference>
<gene>
    <name evidence="2" type="ORF">Trco_002647</name>
</gene>
<sequence length="180" mass="19357">MFNRRRRPVLGAAVLVGASRAAARHEVERQAVMDSQREMEIQREVEARRRQEAELDQRTQRAVDEAMKKAAAENQAAQQSAAAISPPPPYNNNQTPMPIQAQDTGLLTATPGQPYAPAASAAPGIQPEMPMRAPSPRAPRRLWDPMLGIVPNAASLAKSGTDSAVDAVRSKFPKSAAESG</sequence>
<name>A0A9P8QQB0_9HYPO</name>
<proteinExistence type="predicted"/>
<dbReference type="Proteomes" id="UP000827724">
    <property type="component" value="Unassembled WGS sequence"/>
</dbReference>
<evidence type="ECO:0000256" key="1">
    <source>
        <dbReference type="SAM" id="MobiDB-lite"/>
    </source>
</evidence>
<accession>A0A9P8QQB0</accession>
<dbReference type="OrthoDB" id="4161192at2759"/>
<comment type="caution">
    <text evidence="2">The sequence shown here is derived from an EMBL/GenBank/DDBJ whole genome shotgun (WGS) entry which is preliminary data.</text>
</comment>
<feature type="compositionally biased region" description="Polar residues" evidence="1">
    <location>
        <begin position="94"/>
        <end position="111"/>
    </location>
</feature>
<feature type="compositionally biased region" description="Basic and acidic residues" evidence="1">
    <location>
        <begin position="43"/>
        <end position="71"/>
    </location>
</feature>
<protein>
    <submittedName>
        <fullName evidence="2">Uncharacterized protein</fullName>
    </submittedName>
</protein>
<reference evidence="2" key="1">
    <citation type="submission" date="2021-08" db="EMBL/GenBank/DDBJ databases">
        <title>Chromosome-Level Trichoderma cornu-damae using Hi-C Data.</title>
        <authorList>
            <person name="Kim C.S."/>
        </authorList>
    </citation>
    <scope>NUCLEOTIDE SEQUENCE</scope>
    <source>
        <strain evidence="2">KA19-0412C</strain>
    </source>
</reference>
<feature type="compositionally biased region" description="Low complexity" evidence="1">
    <location>
        <begin position="72"/>
        <end position="84"/>
    </location>
</feature>
<keyword evidence="3" id="KW-1185">Reference proteome</keyword>
<feature type="region of interest" description="Disordered" evidence="1">
    <location>
        <begin position="157"/>
        <end position="180"/>
    </location>
</feature>
<feature type="region of interest" description="Disordered" evidence="1">
    <location>
        <begin position="43"/>
        <end position="143"/>
    </location>
</feature>
<dbReference type="AlphaFoldDB" id="A0A9P8QQB0"/>
<evidence type="ECO:0000313" key="2">
    <source>
        <dbReference type="EMBL" id="KAH6609301.1"/>
    </source>
</evidence>